<organism evidence="11 12">
    <name type="scientific">Halopseudomonas pertucinogena</name>
    <dbReference type="NCBI Taxonomy" id="86175"/>
    <lineage>
        <taxon>Bacteria</taxon>
        <taxon>Pseudomonadati</taxon>
        <taxon>Pseudomonadota</taxon>
        <taxon>Gammaproteobacteria</taxon>
        <taxon>Pseudomonadales</taxon>
        <taxon>Pseudomonadaceae</taxon>
        <taxon>Halopseudomonas</taxon>
    </lineage>
</organism>
<feature type="chain" id="PRO_5047361941" description="Cytochrome c domain-containing protein" evidence="9">
    <location>
        <begin position="26"/>
        <end position="215"/>
    </location>
</feature>
<evidence type="ECO:0000256" key="3">
    <source>
        <dbReference type="ARBA" id="ARBA00022617"/>
    </source>
</evidence>
<evidence type="ECO:0000256" key="2">
    <source>
        <dbReference type="ARBA" id="ARBA00022448"/>
    </source>
</evidence>
<evidence type="ECO:0000256" key="1">
    <source>
        <dbReference type="ARBA" id="ARBA00004418"/>
    </source>
</evidence>
<dbReference type="InterPro" id="IPR009056">
    <property type="entry name" value="Cyt_c-like_dom"/>
</dbReference>
<evidence type="ECO:0000256" key="4">
    <source>
        <dbReference type="ARBA" id="ARBA00022723"/>
    </source>
</evidence>
<protein>
    <recommendedName>
        <fullName evidence="10">Cytochrome c domain-containing protein</fullName>
    </recommendedName>
</protein>
<evidence type="ECO:0000256" key="6">
    <source>
        <dbReference type="ARBA" id="ARBA00022982"/>
    </source>
</evidence>
<feature type="domain" description="Cytochrome c" evidence="10">
    <location>
        <begin position="136"/>
        <end position="215"/>
    </location>
</feature>
<dbReference type="InterPro" id="IPR024167">
    <property type="entry name" value="Cytochrome_c4-like"/>
</dbReference>
<keyword evidence="3 8" id="KW-0349">Heme</keyword>
<feature type="domain" description="Cytochrome c" evidence="10">
    <location>
        <begin position="41"/>
        <end position="126"/>
    </location>
</feature>
<evidence type="ECO:0000259" key="10">
    <source>
        <dbReference type="PROSITE" id="PS51007"/>
    </source>
</evidence>
<keyword evidence="4 8" id="KW-0479">Metal-binding</keyword>
<evidence type="ECO:0000313" key="11">
    <source>
        <dbReference type="EMBL" id="GGI95627.1"/>
    </source>
</evidence>
<comment type="subcellular location">
    <subcellularLocation>
        <location evidence="1">Periplasm</location>
    </subcellularLocation>
</comment>
<evidence type="ECO:0000256" key="5">
    <source>
        <dbReference type="ARBA" id="ARBA00022764"/>
    </source>
</evidence>
<evidence type="ECO:0000256" key="9">
    <source>
        <dbReference type="SAM" id="SignalP"/>
    </source>
</evidence>
<dbReference type="PANTHER" id="PTHR33751:SF9">
    <property type="entry name" value="CYTOCHROME C4"/>
    <property type="match status" value="1"/>
</dbReference>
<dbReference type="Gene3D" id="1.10.760.10">
    <property type="entry name" value="Cytochrome c-like domain"/>
    <property type="match status" value="2"/>
</dbReference>
<keyword evidence="7 8" id="KW-0408">Iron</keyword>
<keyword evidence="6" id="KW-0249">Electron transport</keyword>
<dbReference type="SUPFAM" id="SSF46626">
    <property type="entry name" value="Cytochrome c"/>
    <property type="match status" value="2"/>
</dbReference>
<dbReference type="Pfam" id="PF00034">
    <property type="entry name" value="Cytochrom_C"/>
    <property type="match status" value="1"/>
</dbReference>
<keyword evidence="2" id="KW-0813">Transport</keyword>
<gene>
    <name evidence="11" type="ORF">GCM10009083_10170</name>
</gene>
<dbReference type="InterPro" id="IPR050597">
    <property type="entry name" value="Cytochrome_c_Oxidase_Subunit"/>
</dbReference>
<dbReference type="PANTHER" id="PTHR33751">
    <property type="entry name" value="CBB3-TYPE CYTOCHROME C OXIDASE SUBUNIT FIXP"/>
    <property type="match status" value="1"/>
</dbReference>
<keyword evidence="9" id="KW-0732">Signal</keyword>
<feature type="signal peptide" evidence="9">
    <location>
        <begin position="1"/>
        <end position="25"/>
    </location>
</feature>
<keyword evidence="5" id="KW-0574">Periplasm</keyword>
<accession>A0ABQ2CMP0</accession>
<comment type="caution">
    <text evidence="11">The sequence shown here is derived from an EMBL/GenBank/DDBJ whole genome shotgun (WGS) entry which is preliminary data.</text>
</comment>
<dbReference type="InterPro" id="IPR036909">
    <property type="entry name" value="Cyt_c-like_dom_sf"/>
</dbReference>
<evidence type="ECO:0000256" key="8">
    <source>
        <dbReference type="PROSITE-ProRule" id="PRU00433"/>
    </source>
</evidence>
<keyword evidence="12" id="KW-1185">Reference proteome</keyword>
<dbReference type="PROSITE" id="PS51007">
    <property type="entry name" value="CYTC"/>
    <property type="match status" value="2"/>
</dbReference>
<dbReference type="EMBL" id="BMNN01000001">
    <property type="protein sequence ID" value="GGI95627.1"/>
    <property type="molecule type" value="Genomic_DNA"/>
</dbReference>
<dbReference type="Proteomes" id="UP000633263">
    <property type="component" value="Unassembled WGS sequence"/>
</dbReference>
<reference evidence="12" key="1">
    <citation type="journal article" date="2019" name="Int. J. Syst. Evol. Microbiol.">
        <title>The Global Catalogue of Microorganisms (GCM) 10K type strain sequencing project: providing services to taxonomists for standard genome sequencing and annotation.</title>
        <authorList>
            <consortium name="The Broad Institute Genomics Platform"/>
            <consortium name="The Broad Institute Genome Sequencing Center for Infectious Disease"/>
            <person name="Wu L."/>
            <person name="Ma J."/>
        </authorList>
    </citation>
    <scope>NUCLEOTIDE SEQUENCE [LARGE SCALE GENOMIC DNA]</scope>
    <source>
        <strain evidence="12">JCM 11590</strain>
    </source>
</reference>
<evidence type="ECO:0000256" key="7">
    <source>
        <dbReference type="ARBA" id="ARBA00023004"/>
    </source>
</evidence>
<proteinExistence type="predicted"/>
<evidence type="ECO:0000313" key="12">
    <source>
        <dbReference type="Proteomes" id="UP000633263"/>
    </source>
</evidence>
<name>A0ABQ2CMP0_9GAMM</name>
<sequence>MNPIVSLKRLMLLAALMFGSPTVIQADGVGQALHELERIMADTNRLRASYAAGKERMLYCGYCHGEDGNSRRDYIPNLAAQHPRYLFEQFEKFGDGRRNDLVMTELARSLSLQERIDLAVYFSQQVVAPRPAGDPVQTAAGERLYRRSCATCHGPEAQGVSNMPRLAGQPARYLETALRRFQQQNPAQDASVMIAISNALNDDDIRAVATFLQGR</sequence>
<dbReference type="PIRSF" id="PIRSF000005">
    <property type="entry name" value="Cytochrome_c4"/>
    <property type="match status" value="1"/>
</dbReference>